<comment type="caution">
    <text evidence="2">The sequence shown here is derived from an EMBL/GenBank/DDBJ whole genome shotgun (WGS) entry which is preliminary data.</text>
</comment>
<organism evidence="2 3">
    <name type="scientific">Micromonospora polyrhachis</name>
    <dbReference type="NCBI Taxonomy" id="1282883"/>
    <lineage>
        <taxon>Bacteria</taxon>
        <taxon>Bacillati</taxon>
        <taxon>Actinomycetota</taxon>
        <taxon>Actinomycetes</taxon>
        <taxon>Micromonosporales</taxon>
        <taxon>Micromonosporaceae</taxon>
        <taxon>Micromonospora</taxon>
    </lineage>
</organism>
<accession>A0A7W7SR57</accession>
<protein>
    <submittedName>
        <fullName evidence="2">Uncharacterized protein</fullName>
    </submittedName>
</protein>
<reference evidence="2 3" key="1">
    <citation type="submission" date="2020-08" db="EMBL/GenBank/DDBJ databases">
        <title>Sequencing the genomes of 1000 actinobacteria strains.</title>
        <authorList>
            <person name="Klenk H.-P."/>
        </authorList>
    </citation>
    <scope>NUCLEOTIDE SEQUENCE [LARGE SCALE GENOMIC DNA]</scope>
    <source>
        <strain evidence="2 3">DSM 45886</strain>
    </source>
</reference>
<proteinExistence type="predicted"/>
<keyword evidence="3" id="KW-1185">Reference proteome</keyword>
<gene>
    <name evidence="2" type="ORF">FHR38_003173</name>
</gene>
<evidence type="ECO:0000313" key="2">
    <source>
        <dbReference type="EMBL" id="MBB4959440.1"/>
    </source>
</evidence>
<dbReference type="AlphaFoldDB" id="A0A7W7SR57"/>
<name>A0A7W7SR57_9ACTN</name>
<feature type="region of interest" description="Disordered" evidence="1">
    <location>
        <begin position="1"/>
        <end position="30"/>
    </location>
</feature>
<dbReference type="EMBL" id="JACHJW010000001">
    <property type="protein sequence ID" value="MBB4959440.1"/>
    <property type="molecule type" value="Genomic_DNA"/>
</dbReference>
<evidence type="ECO:0000256" key="1">
    <source>
        <dbReference type="SAM" id="MobiDB-lite"/>
    </source>
</evidence>
<dbReference type="Proteomes" id="UP000578819">
    <property type="component" value="Unassembled WGS sequence"/>
</dbReference>
<sequence>MSITVPDLPRGWVGPDQPRTVIHLSVGDDR</sequence>
<evidence type="ECO:0000313" key="3">
    <source>
        <dbReference type="Proteomes" id="UP000578819"/>
    </source>
</evidence>